<dbReference type="InterPro" id="IPR001589">
    <property type="entry name" value="Actinin_actin-bd_CS"/>
</dbReference>
<dbReference type="SUPFAM" id="SSF47576">
    <property type="entry name" value="Calponin-homology domain, CH-domain"/>
    <property type="match status" value="2"/>
</dbReference>
<dbReference type="PANTHER" id="PTHR38537">
    <property type="entry name" value="JITTERBUG, ISOFORM N"/>
    <property type="match status" value="1"/>
</dbReference>
<evidence type="ECO:0000313" key="6">
    <source>
        <dbReference type="Proteomes" id="UP000762676"/>
    </source>
</evidence>
<feature type="compositionally biased region" description="Polar residues" evidence="3">
    <location>
        <begin position="249"/>
        <end position="277"/>
    </location>
</feature>
<comment type="caution">
    <text evidence="5">The sequence shown here is derived from an EMBL/GenBank/DDBJ whole genome shotgun (WGS) entry which is preliminary data.</text>
</comment>
<dbReference type="Proteomes" id="UP000762676">
    <property type="component" value="Unassembled WGS sequence"/>
</dbReference>
<proteinExistence type="predicted"/>
<dbReference type="PROSITE" id="PS50021">
    <property type="entry name" value="CH"/>
    <property type="match status" value="3"/>
</dbReference>
<organism evidence="5 6">
    <name type="scientific">Elysia marginata</name>
    <dbReference type="NCBI Taxonomy" id="1093978"/>
    <lineage>
        <taxon>Eukaryota</taxon>
        <taxon>Metazoa</taxon>
        <taxon>Spiralia</taxon>
        <taxon>Lophotrochozoa</taxon>
        <taxon>Mollusca</taxon>
        <taxon>Gastropoda</taxon>
        <taxon>Heterobranchia</taxon>
        <taxon>Euthyneura</taxon>
        <taxon>Panpulmonata</taxon>
        <taxon>Sacoglossa</taxon>
        <taxon>Placobranchoidea</taxon>
        <taxon>Plakobranchidae</taxon>
        <taxon>Elysia</taxon>
    </lineage>
</organism>
<reference evidence="5 6" key="1">
    <citation type="journal article" date="2021" name="Elife">
        <title>Chloroplast acquisition without the gene transfer in kleptoplastic sea slugs, Plakobranchus ocellatus.</title>
        <authorList>
            <person name="Maeda T."/>
            <person name="Takahashi S."/>
            <person name="Yoshida T."/>
            <person name="Shimamura S."/>
            <person name="Takaki Y."/>
            <person name="Nagai Y."/>
            <person name="Toyoda A."/>
            <person name="Suzuki Y."/>
            <person name="Arimoto A."/>
            <person name="Ishii H."/>
            <person name="Satoh N."/>
            <person name="Nishiyama T."/>
            <person name="Hasebe M."/>
            <person name="Maruyama T."/>
            <person name="Minagawa J."/>
            <person name="Obokata J."/>
            <person name="Shigenobu S."/>
        </authorList>
    </citation>
    <scope>NUCLEOTIDE SEQUENCE [LARGE SCALE GENOMIC DNA]</scope>
</reference>
<protein>
    <submittedName>
        <fullName evidence="5">Filamin</fullName>
    </submittedName>
</protein>
<feature type="region of interest" description="Disordered" evidence="3">
    <location>
        <begin position="247"/>
        <end position="337"/>
    </location>
</feature>
<evidence type="ECO:0000256" key="2">
    <source>
        <dbReference type="ARBA" id="ARBA00023203"/>
    </source>
</evidence>
<dbReference type="Pfam" id="PF00307">
    <property type="entry name" value="CH"/>
    <property type="match status" value="3"/>
</dbReference>
<dbReference type="InterPro" id="IPR001715">
    <property type="entry name" value="CH_dom"/>
</dbReference>
<dbReference type="EMBL" id="BMAT01007176">
    <property type="protein sequence ID" value="GFR58891.1"/>
    <property type="molecule type" value="Genomic_DNA"/>
</dbReference>
<dbReference type="SMART" id="SM00033">
    <property type="entry name" value="CH"/>
    <property type="match status" value="3"/>
</dbReference>
<dbReference type="Gene3D" id="1.10.418.10">
    <property type="entry name" value="Calponin-like domain"/>
    <property type="match status" value="3"/>
</dbReference>
<feature type="domain" description="Calponin-homology (CH)" evidence="4">
    <location>
        <begin position="135"/>
        <end position="246"/>
    </location>
</feature>
<evidence type="ECO:0000256" key="3">
    <source>
        <dbReference type="SAM" id="MobiDB-lite"/>
    </source>
</evidence>
<sequence length="453" mass="50707">MFSSLHATPDTVCERTITKWINHHLKTQNVKVTNLAEDLSDGINLILLLETLMRKSVGRYNRRTRSMQNKRENVDIALRAMHMENIQLRGIGSDDIVSGNLPKILDLMKTLIRHFCIIELVENTDKKKTRTIGEGDAQSVFLQWIQETVCDLPINNLTTDWNDGKAIGALVNAFASASPDMSLRGFCSEWKSFEPKDAVANITEVMCIAEKELKVPQVLSPQDMANPALDEMSLMIYLSKFLKLDRKQPQTTNETSDDNTSQAGGSCASAKTNNTGEVSGPIETAGMKTEAEDKMTSDDNFSQAADSSSSAKTSSTGEMSGPIETAGTKAEVEEKVDKRDEKKEVEFKETTEEFEVVSSDKHLDAEWKRIQEKTFTRWVNHILKDLDVEITDMSVDLSDGINLILLLEVLSGKPIEHYHKQPRIHAQKMENCQKALYAIAKREGIRLVNIGKL</sequence>
<dbReference type="InterPro" id="IPR044801">
    <property type="entry name" value="Filamin"/>
</dbReference>
<evidence type="ECO:0000259" key="4">
    <source>
        <dbReference type="PROSITE" id="PS50021"/>
    </source>
</evidence>
<dbReference type="InterPro" id="IPR036872">
    <property type="entry name" value="CH_dom_sf"/>
</dbReference>
<feature type="compositionally biased region" description="Low complexity" evidence="3">
    <location>
        <begin position="298"/>
        <end position="315"/>
    </location>
</feature>
<dbReference type="GO" id="GO:0030036">
    <property type="term" value="P:actin cytoskeleton organization"/>
    <property type="evidence" value="ECO:0007669"/>
    <property type="project" value="InterPro"/>
</dbReference>
<keyword evidence="6" id="KW-1185">Reference proteome</keyword>
<gene>
    <name evidence="5" type="ORF">ElyMa_003490400</name>
</gene>
<dbReference type="PROSITE" id="PS00019">
    <property type="entry name" value="ACTININ_1"/>
    <property type="match status" value="1"/>
</dbReference>
<evidence type="ECO:0000256" key="1">
    <source>
        <dbReference type="ARBA" id="ARBA00022737"/>
    </source>
</evidence>
<feature type="domain" description="Calponin-homology (CH)" evidence="4">
    <location>
        <begin position="369"/>
        <end position="453"/>
    </location>
</feature>
<name>A0AAV4EDY7_9GAST</name>
<keyword evidence="2" id="KW-0009">Actin-binding</keyword>
<accession>A0AAV4EDY7</accession>
<dbReference type="PANTHER" id="PTHR38537:SF8">
    <property type="entry name" value="FILAMIN-A"/>
    <property type="match status" value="1"/>
</dbReference>
<keyword evidence="1" id="KW-0677">Repeat</keyword>
<feature type="domain" description="Calponin-homology (CH)" evidence="4">
    <location>
        <begin position="11"/>
        <end position="116"/>
    </location>
</feature>
<evidence type="ECO:0000313" key="5">
    <source>
        <dbReference type="EMBL" id="GFR58891.1"/>
    </source>
</evidence>
<dbReference type="GO" id="GO:0051015">
    <property type="term" value="F:actin filament binding"/>
    <property type="evidence" value="ECO:0007669"/>
    <property type="project" value="InterPro"/>
</dbReference>
<dbReference type="AlphaFoldDB" id="A0AAV4EDY7"/>